<protein>
    <recommendedName>
        <fullName evidence="2">Peptidase A1 domain-containing protein</fullName>
    </recommendedName>
</protein>
<evidence type="ECO:0000256" key="1">
    <source>
        <dbReference type="ARBA" id="ARBA00007447"/>
    </source>
</evidence>
<evidence type="ECO:0000313" key="4">
    <source>
        <dbReference type="Proteomes" id="UP000309038"/>
    </source>
</evidence>
<evidence type="ECO:0000259" key="2">
    <source>
        <dbReference type="PROSITE" id="PS51767"/>
    </source>
</evidence>
<dbReference type="GO" id="GO:0004190">
    <property type="term" value="F:aspartic-type endopeptidase activity"/>
    <property type="evidence" value="ECO:0007669"/>
    <property type="project" value="InterPro"/>
</dbReference>
<dbReference type="InterPro" id="IPR033121">
    <property type="entry name" value="PEPTIDASE_A1"/>
</dbReference>
<evidence type="ECO:0000313" key="3">
    <source>
        <dbReference type="EMBL" id="THG98974.1"/>
    </source>
</evidence>
<sequence length="461" mass="49930">MKLAHCRELSVPFDFIHVNLSCIVPEYSFVRAINVPFHKVKVSRSAFSFRNVDAVSNDTYGFQNLNNEVYVGQILVAGHNFTVQLDTGSSDLWIDPSDTNVVLQGTKDTGVTSTICYFDTTCASGSVLISDVTFGNLTIPGQAFINAVGSNATYGNMTGLLGLGSTSSYASAIIQSLDGDNDVNSETFLQNLFNVYPDTPNFISFLLSRSDFGVTDGGTFTIGELAAGMQAVQQTPQLPVLSENGWVTAAAAIIVNGREFVSQSSTPSPALVGDQLLTSLDTGTSRAQAPQPLVDAIYQNLPDAVYDDGSYTMPCDSKINVSIIFGEQTFPIHPIDIVVVPDPGENARTDANNTLCIGAFSYLESEDLDILLGDTFLRNAYVVYNFGNWTRADDGLPSMQIMSTTNETQAWAEFDSLNSARLAARQQQQKSQKTSAASRHPYPTLQTLFIVFCISCLIYLL</sequence>
<proteinExistence type="inferred from homology"/>
<keyword evidence="4" id="KW-1185">Reference proteome</keyword>
<dbReference type="PRINTS" id="PR00792">
    <property type="entry name" value="PEPSIN"/>
</dbReference>
<reference evidence="3 4" key="1">
    <citation type="submission" date="2019-02" db="EMBL/GenBank/DDBJ databases">
        <title>Genome sequencing of the rare red list fungi Phlebia centrifuga.</title>
        <authorList>
            <person name="Buettner E."/>
            <person name="Kellner H."/>
        </authorList>
    </citation>
    <scope>NUCLEOTIDE SEQUENCE [LARGE SCALE GENOMIC DNA]</scope>
    <source>
        <strain evidence="3 4">DSM 108282</strain>
    </source>
</reference>
<feature type="domain" description="Peptidase A1" evidence="2">
    <location>
        <begin position="70"/>
        <end position="397"/>
    </location>
</feature>
<dbReference type="PANTHER" id="PTHR47966:SF57">
    <property type="entry name" value="PEPTIDASE A1 DOMAIN-CONTAINING PROTEIN"/>
    <property type="match status" value="1"/>
</dbReference>
<dbReference type="PANTHER" id="PTHR47966">
    <property type="entry name" value="BETA-SITE APP-CLEAVING ENZYME, ISOFORM A-RELATED"/>
    <property type="match status" value="1"/>
</dbReference>
<dbReference type="InterPro" id="IPR001461">
    <property type="entry name" value="Aspartic_peptidase_A1"/>
</dbReference>
<dbReference type="Gene3D" id="2.40.70.10">
    <property type="entry name" value="Acid Proteases"/>
    <property type="match status" value="2"/>
</dbReference>
<dbReference type="PROSITE" id="PS51767">
    <property type="entry name" value="PEPTIDASE_A1"/>
    <property type="match status" value="1"/>
</dbReference>
<comment type="similarity">
    <text evidence="1">Belongs to the peptidase A1 family.</text>
</comment>
<dbReference type="GO" id="GO:0006508">
    <property type="term" value="P:proteolysis"/>
    <property type="evidence" value="ECO:0007669"/>
    <property type="project" value="InterPro"/>
</dbReference>
<dbReference type="EMBL" id="SGPJ01000097">
    <property type="protein sequence ID" value="THG98974.1"/>
    <property type="molecule type" value="Genomic_DNA"/>
</dbReference>
<name>A0A4S4KKL1_9APHY</name>
<accession>A0A4S4KKL1</accession>
<dbReference type="AlphaFoldDB" id="A0A4S4KKL1"/>
<organism evidence="3 4">
    <name type="scientific">Hermanssonia centrifuga</name>
    <dbReference type="NCBI Taxonomy" id="98765"/>
    <lineage>
        <taxon>Eukaryota</taxon>
        <taxon>Fungi</taxon>
        <taxon>Dikarya</taxon>
        <taxon>Basidiomycota</taxon>
        <taxon>Agaricomycotina</taxon>
        <taxon>Agaricomycetes</taxon>
        <taxon>Polyporales</taxon>
        <taxon>Meruliaceae</taxon>
        <taxon>Hermanssonia</taxon>
    </lineage>
</organism>
<dbReference type="InterPro" id="IPR021109">
    <property type="entry name" value="Peptidase_aspartic_dom_sf"/>
</dbReference>
<dbReference type="SUPFAM" id="SSF50630">
    <property type="entry name" value="Acid proteases"/>
    <property type="match status" value="1"/>
</dbReference>
<dbReference type="Proteomes" id="UP000309038">
    <property type="component" value="Unassembled WGS sequence"/>
</dbReference>
<dbReference type="Pfam" id="PF00026">
    <property type="entry name" value="Asp"/>
    <property type="match status" value="1"/>
</dbReference>
<gene>
    <name evidence="3" type="ORF">EW026_g3293</name>
</gene>
<comment type="caution">
    <text evidence="3">The sequence shown here is derived from an EMBL/GenBank/DDBJ whole genome shotgun (WGS) entry which is preliminary data.</text>
</comment>